<protein>
    <recommendedName>
        <fullName evidence="6">DUF1009 domain-containing protein</fullName>
    </recommendedName>
</protein>
<dbReference type="InterPro" id="IPR043167">
    <property type="entry name" value="LpxI_C_sf"/>
</dbReference>
<organism evidence="4 5">
    <name type="scientific">Rubripirellula lacrimiformis</name>
    <dbReference type="NCBI Taxonomy" id="1930273"/>
    <lineage>
        <taxon>Bacteria</taxon>
        <taxon>Pseudomonadati</taxon>
        <taxon>Planctomycetota</taxon>
        <taxon>Planctomycetia</taxon>
        <taxon>Pirellulales</taxon>
        <taxon>Pirellulaceae</taxon>
        <taxon>Rubripirellula</taxon>
    </lineage>
</organism>
<dbReference type="KEGG" id="rlc:K227x_28100"/>
<feature type="domain" description="LpxI N-terminal" evidence="3">
    <location>
        <begin position="38"/>
        <end position="177"/>
    </location>
</feature>
<name>A0A517NBA5_9BACT</name>
<dbReference type="Pfam" id="PF17930">
    <property type="entry name" value="LpxI_N"/>
    <property type="match status" value="1"/>
</dbReference>
<feature type="region of interest" description="Disordered" evidence="1">
    <location>
        <begin position="330"/>
        <end position="353"/>
    </location>
</feature>
<evidence type="ECO:0008006" key="6">
    <source>
        <dbReference type="Google" id="ProtNLM"/>
    </source>
</evidence>
<dbReference type="AlphaFoldDB" id="A0A517NBA5"/>
<dbReference type="InterPro" id="IPR053174">
    <property type="entry name" value="LpxI"/>
</dbReference>
<reference evidence="4 5" key="1">
    <citation type="submission" date="2019-02" db="EMBL/GenBank/DDBJ databases">
        <title>Deep-cultivation of Planctomycetes and their phenomic and genomic characterization uncovers novel biology.</title>
        <authorList>
            <person name="Wiegand S."/>
            <person name="Jogler M."/>
            <person name="Boedeker C."/>
            <person name="Pinto D."/>
            <person name="Vollmers J."/>
            <person name="Rivas-Marin E."/>
            <person name="Kohn T."/>
            <person name="Peeters S.H."/>
            <person name="Heuer A."/>
            <person name="Rast P."/>
            <person name="Oberbeckmann S."/>
            <person name="Bunk B."/>
            <person name="Jeske O."/>
            <person name="Meyerdierks A."/>
            <person name="Storesund J.E."/>
            <person name="Kallscheuer N."/>
            <person name="Luecker S."/>
            <person name="Lage O.M."/>
            <person name="Pohl T."/>
            <person name="Merkel B.J."/>
            <person name="Hornburger P."/>
            <person name="Mueller R.-W."/>
            <person name="Bruemmer F."/>
            <person name="Labrenz M."/>
            <person name="Spormann A.M."/>
            <person name="Op den Camp H."/>
            <person name="Overmann J."/>
            <person name="Amann R."/>
            <person name="Jetten M.S.M."/>
            <person name="Mascher T."/>
            <person name="Medema M.H."/>
            <person name="Devos D.P."/>
            <person name="Kaster A.-K."/>
            <person name="Ovreas L."/>
            <person name="Rohde M."/>
            <person name="Galperin M.Y."/>
            <person name="Jogler C."/>
        </authorList>
    </citation>
    <scope>NUCLEOTIDE SEQUENCE [LARGE SCALE GENOMIC DNA]</scope>
    <source>
        <strain evidence="4 5">K22_7</strain>
    </source>
</reference>
<proteinExistence type="predicted"/>
<evidence type="ECO:0000259" key="2">
    <source>
        <dbReference type="Pfam" id="PF06230"/>
    </source>
</evidence>
<dbReference type="InterPro" id="IPR041255">
    <property type="entry name" value="LpxI_N"/>
</dbReference>
<keyword evidence="5" id="KW-1185">Reference proteome</keyword>
<dbReference type="Proteomes" id="UP000318538">
    <property type="component" value="Chromosome"/>
</dbReference>
<gene>
    <name evidence="4" type="ORF">K227x_28100</name>
</gene>
<dbReference type="EMBL" id="CP036525">
    <property type="protein sequence ID" value="QDT04419.1"/>
    <property type="molecule type" value="Genomic_DNA"/>
</dbReference>
<dbReference type="Pfam" id="PF06230">
    <property type="entry name" value="LpxI_C"/>
    <property type="match status" value="1"/>
</dbReference>
<dbReference type="InterPro" id="IPR010415">
    <property type="entry name" value="LpxI_C"/>
</dbReference>
<sequence>MMDRPETQPIAIRPTGYRPAGAPSIMAHHNANRSLPAIGIVAGWGSFPVEVAQQLVHSGHPVCCIAIKGHASRSLESICDHVLWSGVGKIGKHLRYFRRNGVRHVTMAGKLFKADLLYSGSIWLQHFPDLTCIRTFGPALLGRNRDARDDSLLLAVTNTYIRSGIEICPATDFAPELLVNHGLLSGKTPAARLQNDIDAGWKVAKQMGGMDIGQTITIKDGTVIAVEAIEGTDACIERTGTLCRRGGWTLIKVSKPDQDMRFDVPTIGPQTIEKVHAAGGTAIVIEAEKTIMVEREKTIAAANAAGITLIAIDDASQAASQRSKQTANFVAGSIDAENNRVHPSDGLATRRSA</sequence>
<dbReference type="Gene3D" id="3.40.140.80">
    <property type="match status" value="1"/>
</dbReference>
<evidence type="ECO:0000259" key="3">
    <source>
        <dbReference type="Pfam" id="PF17930"/>
    </source>
</evidence>
<feature type="domain" description="LpxI C-terminal" evidence="2">
    <location>
        <begin position="181"/>
        <end position="310"/>
    </location>
</feature>
<dbReference type="PANTHER" id="PTHR39962:SF1">
    <property type="entry name" value="LPXI FAMILY PROTEIN"/>
    <property type="match status" value="1"/>
</dbReference>
<accession>A0A517NBA5</accession>
<dbReference type="Gene3D" id="3.40.50.20">
    <property type="match status" value="1"/>
</dbReference>
<dbReference type="PANTHER" id="PTHR39962">
    <property type="entry name" value="BLL4848 PROTEIN"/>
    <property type="match status" value="1"/>
</dbReference>
<evidence type="ECO:0000313" key="5">
    <source>
        <dbReference type="Proteomes" id="UP000318538"/>
    </source>
</evidence>
<evidence type="ECO:0000313" key="4">
    <source>
        <dbReference type="EMBL" id="QDT04419.1"/>
    </source>
</evidence>
<evidence type="ECO:0000256" key="1">
    <source>
        <dbReference type="SAM" id="MobiDB-lite"/>
    </source>
</evidence>